<evidence type="ECO:0000313" key="4">
    <source>
        <dbReference type="EMBL" id="MBA1156548.1"/>
    </source>
</evidence>
<protein>
    <submittedName>
        <fullName evidence="4">RNA methyltransferase</fullName>
    </submittedName>
</protein>
<keyword evidence="5" id="KW-1185">Reference proteome</keyword>
<dbReference type="Gene3D" id="3.40.1280.10">
    <property type="match status" value="1"/>
</dbReference>
<dbReference type="InterPro" id="IPR029028">
    <property type="entry name" value="Alpha/beta_knot_MTases"/>
</dbReference>
<dbReference type="InterPro" id="IPR001537">
    <property type="entry name" value="SpoU_MeTrfase"/>
</dbReference>
<dbReference type="AlphaFoldDB" id="A0A838BM59"/>
<accession>A0A838BM59</accession>
<organism evidence="4 5">
    <name type="scientific">Microvirga mediterraneensis</name>
    <dbReference type="NCBI Taxonomy" id="2754695"/>
    <lineage>
        <taxon>Bacteria</taxon>
        <taxon>Pseudomonadati</taxon>
        <taxon>Pseudomonadota</taxon>
        <taxon>Alphaproteobacteria</taxon>
        <taxon>Hyphomicrobiales</taxon>
        <taxon>Methylobacteriaceae</taxon>
        <taxon>Microvirga</taxon>
    </lineage>
</organism>
<dbReference type="GO" id="GO:0003723">
    <property type="term" value="F:RNA binding"/>
    <property type="evidence" value="ECO:0007669"/>
    <property type="project" value="InterPro"/>
</dbReference>
<dbReference type="Gene3D" id="3.30.1330.30">
    <property type="match status" value="1"/>
</dbReference>
<dbReference type="GO" id="GO:0008173">
    <property type="term" value="F:RNA methyltransferase activity"/>
    <property type="evidence" value="ECO:0007669"/>
    <property type="project" value="InterPro"/>
</dbReference>
<comment type="caution">
    <text evidence="4">The sequence shown here is derived from an EMBL/GenBank/DDBJ whole genome shotgun (WGS) entry which is preliminary data.</text>
</comment>
<name>A0A838BM59_9HYPH</name>
<dbReference type="InterPro" id="IPR051259">
    <property type="entry name" value="rRNA_Methyltransferase"/>
</dbReference>
<dbReference type="RefSeq" id="WP_181052117.1">
    <property type="nucleotide sequence ID" value="NZ_JACDXJ010000001.1"/>
</dbReference>
<proteinExistence type="predicted"/>
<evidence type="ECO:0000313" key="5">
    <source>
        <dbReference type="Proteomes" id="UP000572984"/>
    </source>
</evidence>
<sequence>MPIPVSDPDDPRIEAYRAVRERDLAGREHRFVAEGEVVLRVLSKQFRFRIESLLLAESRLESLRDILDGLSPEIPVYTANRTVMDAIVGFPIHRGILAVAHRAPLPPVEELLARMPENALVVGLVSLANHDNVGGIFRNAAAFGAEAVLLDRETCDPLYRKAIRVSVGGALVVPYTRAASADAMVKALQAASFDVMALSPSGKEILSQVRPSRRTALLLGAEGPGLPPALLAQTRTVSIPMSGGFDSLNVATTSGIALHHLASAAARPAL</sequence>
<reference evidence="4 5" key="1">
    <citation type="submission" date="2020-07" db="EMBL/GenBank/DDBJ databases">
        <title>Draft genome and description of Microvirga mediterraneensis Marseille-Q2068 sp. nov.</title>
        <authorList>
            <person name="Boxberger M."/>
        </authorList>
    </citation>
    <scope>NUCLEOTIDE SEQUENCE [LARGE SCALE GENOMIC DNA]</scope>
    <source>
        <strain evidence="4 5">Marseille-Q2068</strain>
    </source>
</reference>
<keyword evidence="1 4" id="KW-0489">Methyltransferase</keyword>
<evidence type="ECO:0000256" key="1">
    <source>
        <dbReference type="ARBA" id="ARBA00022603"/>
    </source>
</evidence>
<dbReference type="InterPro" id="IPR029026">
    <property type="entry name" value="tRNA_m1G_MTases_N"/>
</dbReference>
<feature type="domain" description="tRNA/rRNA methyltransferase SpoU type" evidence="3">
    <location>
        <begin position="120"/>
        <end position="259"/>
    </location>
</feature>
<dbReference type="GO" id="GO:0032259">
    <property type="term" value="P:methylation"/>
    <property type="evidence" value="ECO:0007669"/>
    <property type="project" value="UniProtKB-KW"/>
</dbReference>
<evidence type="ECO:0000259" key="3">
    <source>
        <dbReference type="Pfam" id="PF00588"/>
    </source>
</evidence>
<dbReference type="Pfam" id="PF00588">
    <property type="entry name" value="SpoU_methylase"/>
    <property type="match status" value="1"/>
</dbReference>
<dbReference type="CDD" id="cd18095">
    <property type="entry name" value="SpoU-like_rRNA-MTase"/>
    <property type="match status" value="1"/>
</dbReference>
<dbReference type="EMBL" id="JACDXJ010000001">
    <property type="protein sequence ID" value="MBA1156548.1"/>
    <property type="molecule type" value="Genomic_DNA"/>
</dbReference>
<dbReference type="Proteomes" id="UP000572984">
    <property type="component" value="Unassembled WGS sequence"/>
</dbReference>
<keyword evidence="2 4" id="KW-0808">Transferase</keyword>
<evidence type="ECO:0000256" key="2">
    <source>
        <dbReference type="ARBA" id="ARBA00022679"/>
    </source>
</evidence>
<dbReference type="InterPro" id="IPR029064">
    <property type="entry name" value="Ribosomal_eL30-like_sf"/>
</dbReference>
<dbReference type="PANTHER" id="PTHR43191:SF12">
    <property type="entry name" value="RRNA METHYLASE"/>
    <property type="match status" value="1"/>
</dbReference>
<dbReference type="GO" id="GO:0006396">
    <property type="term" value="P:RNA processing"/>
    <property type="evidence" value="ECO:0007669"/>
    <property type="project" value="InterPro"/>
</dbReference>
<dbReference type="SUPFAM" id="SSF75217">
    <property type="entry name" value="alpha/beta knot"/>
    <property type="match status" value="1"/>
</dbReference>
<dbReference type="PANTHER" id="PTHR43191">
    <property type="entry name" value="RRNA METHYLTRANSFERASE 3"/>
    <property type="match status" value="1"/>
</dbReference>
<gene>
    <name evidence="4" type="ORF">H0S73_10460</name>
</gene>
<dbReference type="SUPFAM" id="SSF55315">
    <property type="entry name" value="L30e-like"/>
    <property type="match status" value="1"/>
</dbReference>